<evidence type="ECO:0000256" key="3">
    <source>
        <dbReference type="ARBA" id="ARBA00022898"/>
    </source>
</evidence>
<dbReference type="Gene3D" id="3.40.640.10">
    <property type="entry name" value="Type I PLP-dependent aspartate aminotransferase-like (Major domain)"/>
    <property type="match status" value="1"/>
</dbReference>
<dbReference type="GO" id="GO:0005829">
    <property type="term" value="C:cytosol"/>
    <property type="evidence" value="ECO:0007669"/>
    <property type="project" value="TreeGrafter"/>
</dbReference>
<evidence type="ECO:0000313" key="5">
    <source>
        <dbReference type="EMBL" id="CAE7557211.1"/>
    </source>
</evidence>
<dbReference type="GO" id="GO:0006545">
    <property type="term" value="P:glycine biosynthetic process"/>
    <property type="evidence" value="ECO:0007669"/>
    <property type="project" value="TreeGrafter"/>
</dbReference>
<feature type="non-terminal residue" evidence="5">
    <location>
        <position position="555"/>
    </location>
</feature>
<keyword evidence="3" id="KW-0663">Pyridoxal phosphate</keyword>
<gene>
    <name evidence="5" type="primary">ltaA</name>
    <name evidence="5" type="ORF">SNAT2548_LOCUS31348</name>
</gene>
<dbReference type="PANTHER" id="PTHR48097">
    <property type="entry name" value="L-THREONINE ALDOLASE-RELATED"/>
    <property type="match status" value="1"/>
</dbReference>
<comment type="caution">
    <text evidence="5">The sequence shown here is derived from an EMBL/GenBank/DDBJ whole genome shotgun (WGS) entry which is preliminary data.</text>
</comment>
<dbReference type="InterPro" id="IPR011990">
    <property type="entry name" value="TPR-like_helical_dom_sf"/>
</dbReference>
<dbReference type="GO" id="GO:0006567">
    <property type="term" value="P:L-threonine catabolic process"/>
    <property type="evidence" value="ECO:0007669"/>
    <property type="project" value="TreeGrafter"/>
</dbReference>
<dbReference type="EMBL" id="CAJNDS010002654">
    <property type="protein sequence ID" value="CAE7557211.1"/>
    <property type="molecule type" value="Genomic_DNA"/>
</dbReference>
<dbReference type="Proteomes" id="UP000604046">
    <property type="component" value="Unassembled WGS sequence"/>
</dbReference>
<dbReference type="GO" id="GO:0008732">
    <property type="term" value="F:L-allo-threonine aldolase activity"/>
    <property type="evidence" value="ECO:0007669"/>
    <property type="project" value="TreeGrafter"/>
</dbReference>
<proteinExistence type="inferred from homology"/>
<dbReference type="SUPFAM" id="SSF48452">
    <property type="entry name" value="TPR-like"/>
    <property type="match status" value="1"/>
</dbReference>
<dbReference type="Gene3D" id="1.25.40.10">
    <property type="entry name" value="Tetratricopeptide repeat domain"/>
    <property type="match status" value="1"/>
</dbReference>
<dbReference type="SUPFAM" id="SSF53383">
    <property type="entry name" value="PLP-dependent transferases"/>
    <property type="match status" value="1"/>
</dbReference>
<dbReference type="OrthoDB" id="10261951at2759"/>
<evidence type="ECO:0000256" key="1">
    <source>
        <dbReference type="ARBA" id="ARBA00001933"/>
    </source>
</evidence>
<dbReference type="InterPro" id="IPR015424">
    <property type="entry name" value="PyrdxlP-dep_Trfase"/>
</dbReference>
<keyword evidence="6" id="KW-1185">Reference proteome</keyword>
<dbReference type="AlphaFoldDB" id="A0A812U6R5"/>
<dbReference type="InterPro" id="IPR015421">
    <property type="entry name" value="PyrdxlP-dep_Trfase_major"/>
</dbReference>
<evidence type="ECO:0000313" key="6">
    <source>
        <dbReference type="Proteomes" id="UP000604046"/>
    </source>
</evidence>
<dbReference type="PANTHER" id="PTHR48097:SF9">
    <property type="entry name" value="L-THREONINE ALDOLASE"/>
    <property type="match status" value="1"/>
</dbReference>
<dbReference type="Pfam" id="PF01212">
    <property type="entry name" value="Beta_elim_lyase"/>
    <property type="match status" value="1"/>
</dbReference>
<feature type="non-terminal residue" evidence="5">
    <location>
        <position position="1"/>
    </location>
</feature>
<name>A0A812U6R5_9DINO</name>
<reference evidence="5" key="1">
    <citation type="submission" date="2021-02" db="EMBL/GenBank/DDBJ databases">
        <authorList>
            <person name="Dougan E. K."/>
            <person name="Rhodes N."/>
            <person name="Thang M."/>
            <person name="Chan C."/>
        </authorList>
    </citation>
    <scope>NUCLEOTIDE SEQUENCE</scope>
</reference>
<accession>A0A812U6R5</accession>
<feature type="domain" description="Aromatic amino acid beta-eliminating lyase/threonine aldolase" evidence="4">
    <location>
        <begin position="198"/>
        <end position="411"/>
    </location>
</feature>
<sequence length="555" mass="61469">VIQLADGRMWDKRSLFLRGIELDPGYALAYNNLANLLHPKDWVRLSDGTCWNQRSLYLAAIQLDPTFAVAFNNLGLSLGPWDKVTAGSACWTRAALHRRAIELNPRHACAYSDLAGALRPGQRLALSLRGVRRGPIVSFPFACPVLQQETVVLPDGRACDKADLLAGPFDSDRPWLPMQSLEGVWVVHVLVAATEALEADIYGRSTELQSFESEVARFLGKEAGLFFPSGTLAQRAALHAHVQQMDPSSGRLFLHPTSHLIHHDCLRDGPAQARLARGTVDRLPAFRVEVVGDFAQPMRPSDLAALRLGDVVVVEIPQRMNGGRSCSWEALTEIRRLVTQSGARLHMDGARLFEAVPYYGRDAHEVCALFDSVYISWYKGFGGMAGALLATTESVASLAADWRARLGGSLFTLTPQWLDAREQFRTYAGSFNQRFAQLQELVEAMSADPTLSSLLRFEPPKPESCMIHVYLRGDEGALQAAHDGVLAALGLKLWSRLRGRGYPADFREEEAPIEEEELYFEFLMGPANSQIPTELFLEGWRHFAEALAQKLGRPP</sequence>
<evidence type="ECO:0000256" key="2">
    <source>
        <dbReference type="ARBA" id="ARBA00006966"/>
    </source>
</evidence>
<comment type="similarity">
    <text evidence="2">Belongs to the threonine aldolase family.</text>
</comment>
<dbReference type="InterPro" id="IPR001597">
    <property type="entry name" value="ArAA_b-elim_lyase/Thr_aldolase"/>
</dbReference>
<comment type="cofactor">
    <cofactor evidence="1">
        <name>pyridoxal 5'-phosphate</name>
        <dbReference type="ChEBI" id="CHEBI:597326"/>
    </cofactor>
</comment>
<organism evidence="5 6">
    <name type="scientific">Symbiodinium natans</name>
    <dbReference type="NCBI Taxonomy" id="878477"/>
    <lineage>
        <taxon>Eukaryota</taxon>
        <taxon>Sar</taxon>
        <taxon>Alveolata</taxon>
        <taxon>Dinophyceae</taxon>
        <taxon>Suessiales</taxon>
        <taxon>Symbiodiniaceae</taxon>
        <taxon>Symbiodinium</taxon>
    </lineage>
</organism>
<protein>
    <submittedName>
        <fullName evidence="5">LtaA protein</fullName>
    </submittedName>
</protein>
<evidence type="ECO:0000259" key="4">
    <source>
        <dbReference type="Pfam" id="PF01212"/>
    </source>
</evidence>